<dbReference type="SMR" id="A0A843V6Z8"/>
<dbReference type="OrthoDB" id="551672at2759"/>
<organism evidence="9 10">
    <name type="scientific">Colocasia esculenta</name>
    <name type="common">Wild taro</name>
    <name type="synonym">Arum esculentum</name>
    <dbReference type="NCBI Taxonomy" id="4460"/>
    <lineage>
        <taxon>Eukaryota</taxon>
        <taxon>Viridiplantae</taxon>
        <taxon>Streptophyta</taxon>
        <taxon>Embryophyta</taxon>
        <taxon>Tracheophyta</taxon>
        <taxon>Spermatophyta</taxon>
        <taxon>Magnoliopsida</taxon>
        <taxon>Liliopsida</taxon>
        <taxon>Araceae</taxon>
        <taxon>Aroideae</taxon>
        <taxon>Colocasieae</taxon>
        <taxon>Colocasia</taxon>
    </lineage>
</organism>
<sequence length="144" mass="16136">MSSATARTTSSGSESDVLAVMDQRKRKRMESNRDSARRSRMRKQRHLDDLIGQVAKFQGDNARIAAQISTFAQQFTRLDTENAVLQAQVAELTERLHSLNSVLRLVEDFSGVAMDIPEVPDPLLKPWQLPCPSQAITASAMFQY</sequence>
<dbReference type="PROSITE" id="PS50217">
    <property type="entry name" value="BZIP"/>
    <property type="match status" value="1"/>
</dbReference>
<protein>
    <recommendedName>
        <fullName evidence="8">BZIP domain-containing protein</fullName>
    </recommendedName>
</protein>
<feature type="compositionally biased region" description="Low complexity" evidence="7">
    <location>
        <begin position="1"/>
        <end position="15"/>
    </location>
</feature>
<evidence type="ECO:0000256" key="5">
    <source>
        <dbReference type="ARBA" id="ARBA00023242"/>
    </source>
</evidence>
<evidence type="ECO:0000256" key="6">
    <source>
        <dbReference type="SAM" id="Coils"/>
    </source>
</evidence>
<proteinExistence type="predicted"/>
<dbReference type="SMART" id="SM00338">
    <property type="entry name" value="BRLZ"/>
    <property type="match status" value="1"/>
</dbReference>
<dbReference type="EMBL" id="NMUH01001366">
    <property type="protein sequence ID" value="MQL91655.1"/>
    <property type="molecule type" value="Genomic_DNA"/>
</dbReference>
<dbReference type="Pfam" id="PF00170">
    <property type="entry name" value="bZIP_1"/>
    <property type="match status" value="1"/>
</dbReference>
<dbReference type="GO" id="GO:0046982">
    <property type="term" value="F:protein heterodimerization activity"/>
    <property type="evidence" value="ECO:0007669"/>
    <property type="project" value="UniProtKB-ARBA"/>
</dbReference>
<dbReference type="FunFam" id="1.20.5.170:FF:000020">
    <property type="entry name" value="BZIP transcription factor"/>
    <property type="match status" value="1"/>
</dbReference>
<feature type="coiled-coil region" evidence="6">
    <location>
        <begin position="75"/>
        <end position="102"/>
    </location>
</feature>
<feature type="domain" description="BZIP" evidence="8">
    <location>
        <begin position="22"/>
        <end position="85"/>
    </location>
</feature>
<evidence type="ECO:0000256" key="4">
    <source>
        <dbReference type="ARBA" id="ARBA00023163"/>
    </source>
</evidence>
<feature type="region of interest" description="Disordered" evidence="7">
    <location>
        <begin position="1"/>
        <end position="45"/>
    </location>
</feature>
<dbReference type="SUPFAM" id="SSF57959">
    <property type="entry name" value="Leucine zipper domain"/>
    <property type="match status" value="1"/>
</dbReference>
<evidence type="ECO:0000256" key="3">
    <source>
        <dbReference type="ARBA" id="ARBA00023125"/>
    </source>
</evidence>
<dbReference type="PROSITE" id="PS00036">
    <property type="entry name" value="BZIP_BASIC"/>
    <property type="match status" value="1"/>
</dbReference>
<keyword evidence="5" id="KW-0539">Nucleus</keyword>
<evidence type="ECO:0000256" key="7">
    <source>
        <dbReference type="SAM" id="MobiDB-lite"/>
    </source>
</evidence>
<dbReference type="Proteomes" id="UP000652761">
    <property type="component" value="Unassembled WGS sequence"/>
</dbReference>
<comment type="subcellular location">
    <subcellularLocation>
        <location evidence="1">Nucleus</location>
    </subcellularLocation>
</comment>
<comment type="caution">
    <text evidence="9">The sequence shown here is derived from an EMBL/GenBank/DDBJ whole genome shotgun (WGS) entry which is preliminary data.</text>
</comment>
<dbReference type="PANTHER" id="PTHR45764">
    <property type="entry name" value="BZIP TRANSCRIPTION FACTOR 44"/>
    <property type="match status" value="1"/>
</dbReference>
<keyword evidence="10" id="KW-1185">Reference proteome</keyword>
<evidence type="ECO:0000313" key="9">
    <source>
        <dbReference type="EMBL" id="MQL91655.1"/>
    </source>
</evidence>
<keyword evidence="3" id="KW-0238">DNA-binding</keyword>
<dbReference type="InterPro" id="IPR004827">
    <property type="entry name" value="bZIP"/>
</dbReference>
<dbReference type="InterPro" id="IPR046347">
    <property type="entry name" value="bZIP_sf"/>
</dbReference>
<reference evidence="9" key="1">
    <citation type="submission" date="2017-07" db="EMBL/GenBank/DDBJ databases">
        <title>Taro Niue Genome Assembly and Annotation.</title>
        <authorList>
            <person name="Atibalentja N."/>
            <person name="Keating K."/>
            <person name="Fields C.J."/>
        </authorList>
    </citation>
    <scope>NUCLEOTIDE SEQUENCE</scope>
    <source>
        <strain evidence="9">Niue_2</strain>
        <tissue evidence="9">Leaf</tissue>
    </source>
</reference>
<accession>A0A843V6Z8</accession>
<dbReference type="GO" id="GO:0005634">
    <property type="term" value="C:nucleus"/>
    <property type="evidence" value="ECO:0007669"/>
    <property type="project" value="UniProtKB-SubCell"/>
</dbReference>
<dbReference type="AlphaFoldDB" id="A0A843V6Z8"/>
<dbReference type="PANTHER" id="PTHR45764:SF38">
    <property type="entry name" value="BZIP TRANSCRIPTION FACTOR 44"/>
    <property type="match status" value="1"/>
</dbReference>
<dbReference type="GO" id="GO:0000976">
    <property type="term" value="F:transcription cis-regulatory region binding"/>
    <property type="evidence" value="ECO:0007669"/>
    <property type="project" value="TreeGrafter"/>
</dbReference>
<dbReference type="GO" id="GO:0045893">
    <property type="term" value="P:positive regulation of DNA-templated transcription"/>
    <property type="evidence" value="ECO:0007669"/>
    <property type="project" value="TreeGrafter"/>
</dbReference>
<dbReference type="CDD" id="cd14702">
    <property type="entry name" value="bZIP_plant_GBF1"/>
    <property type="match status" value="1"/>
</dbReference>
<name>A0A843V6Z8_COLES</name>
<keyword evidence="2" id="KW-0805">Transcription regulation</keyword>
<keyword evidence="4" id="KW-0804">Transcription</keyword>
<evidence type="ECO:0000259" key="8">
    <source>
        <dbReference type="PROSITE" id="PS50217"/>
    </source>
</evidence>
<gene>
    <name evidence="9" type="ORF">Taro_024280</name>
</gene>
<dbReference type="GO" id="GO:0003700">
    <property type="term" value="F:DNA-binding transcription factor activity"/>
    <property type="evidence" value="ECO:0007669"/>
    <property type="project" value="InterPro"/>
</dbReference>
<dbReference type="Gene3D" id="1.20.5.170">
    <property type="match status" value="1"/>
</dbReference>
<dbReference type="InterPro" id="IPR045314">
    <property type="entry name" value="bZIP_plant_GBF1"/>
</dbReference>
<evidence type="ECO:0000256" key="2">
    <source>
        <dbReference type="ARBA" id="ARBA00023015"/>
    </source>
</evidence>
<keyword evidence="6" id="KW-0175">Coiled coil</keyword>
<evidence type="ECO:0000256" key="1">
    <source>
        <dbReference type="ARBA" id="ARBA00004123"/>
    </source>
</evidence>
<evidence type="ECO:0000313" key="10">
    <source>
        <dbReference type="Proteomes" id="UP000652761"/>
    </source>
</evidence>